<evidence type="ECO:0000256" key="1">
    <source>
        <dbReference type="SAM" id="Coils"/>
    </source>
</evidence>
<keyword evidence="2" id="KW-0472">Membrane</keyword>
<keyword evidence="4" id="KW-1185">Reference proteome</keyword>
<reference evidence="3 4" key="1">
    <citation type="submission" date="2015-07" db="EMBL/GenBank/DDBJ databases">
        <authorList>
            <person name="Kim K.M."/>
        </authorList>
    </citation>
    <scope>NUCLEOTIDE SEQUENCE [LARGE SCALE GENOMIC DNA]</scope>
    <source>
        <strain evidence="3 4">KCTC 12363</strain>
    </source>
</reference>
<evidence type="ECO:0000313" key="3">
    <source>
        <dbReference type="EMBL" id="AKP49985.1"/>
    </source>
</evidence>
<dbReference type="STRING" id="320787.CA2015_0517"/>
<keyword evidence="2" id="KW-1133">Transmembrane helix</keyword>
<keyword evidence="2" id="KW-0812">Transmembrane</keyword>
<dbReference type="Proteomes" id="UP000036520">
    <property type="component" value="Chromosome"/>
</dbReference>
<protein>
    <submittedName>
        <fullName evidence="3">Uncharacterized protein</fullName>
    </submittedName>
</protein>
<dbReference type="OrthoDB" id="1454796at2"/>
<dbReference type="RefSeq" id="WP_048640471.1">
    <property type="nucleotide sequence ID" value="NZ_CP012040.1"/>
</dbReference>
<sequence>MKDELLNQIDEIVAELIKKNSIVTHDGRSGLYDSAISFLNSHGLIKNERNAYRYIINSPEIYNINEIGIREYLNENNRIKNLEITIKELTAINVDLQNKQLKRDVLFSTISFVVGAVITNIKDILILLEPILSFRIL</sequence>
<organism evidence="3 4">
    <name type="scientific">Cyclobacterium amurskyense</name>
    <dbReference type="NCBI Taxonomy" id="320787"/>
    <lineage>
        <taxon>Bacteria</taxon>
        <taxon>Pseudomonadati</taxon>
        <taxon>Bacteroidota</taxon>
        <taxon>Cytophagia</taxon>
        <taxon>Cytophagales</taxon>
        <taxon>Cyclobacteriaceae</taxon>
        <taxon>Cyclobacterium</taxon>
    </lineage>
</organism>
<evidence type="ECO:0000313" key="4">
    <source>
        <dbReference type="Proteomes" id="UP000036520"/>
    </source>
</evidence>
<proteinExistence type="predicted"/>
<dbReference type="KEGG" id="camu:CA2015_0517"/>
<name>A0A0H4PA37_9BACT</name>
<feature type="coiled-coil region" evidence="1">
    <location>
        <begin position="72"/>
        <end position="99"/>
    </location>
</feature>
<evidence type="ECO:0000256" key="2">
    <source>
        <dbReference type="SAM" id="Phobius"/>
    </source>
</evidence>
<feature type="transmembrane region" description="Helical" evidence="2">
    <location>
        <begin position="105"/>
        <end position="128"/>
    </location>
</feature>
<accession>A0A0H4PA37</accession>
<dbReference type="EMBL" id="CP012040">
    <property type="protein sequence ID" value="AKP49985.1"/>
    <property type="molecule type" value="Genomic_DNA"/>
</dbReference>
<dbReference type="AlphaFoldDB" id="A0A0H4PA37"/>
<keyword evidence="1" id="KW-0175">Coiled coil</keyword>
<gene>
    <name evidence="3" type="ORF">CA2015_0517</name>
</gene>